<protein>
    <submittedName>
        <fullName evidence="2">Uncharacterized protein</fullName>
    </submittedName>
</protein>
<accession>A0ABN7NT51</accession>
<reference evidence="2" key="1">
    <citation type="submission" date="2021-03" db="EMBL/GenBank/DDBJ databases">
        <authorList>
            <person name="Tran Van P."/>
        </authorList>
    </citation>
    <scope>NUCLEOTIDE SEQUENCE</scope>
</reference>
<dbReference type="Proteomes" id="UP001153148">
    <property type="component" value="Unassembled WGS sequence"/>
</dbReference>
<evidence type="ECO:0000313" key="3">
    <source>
        <dbReference type="Proteomes" id="UP001153148"/>
    </source>
</evidence>
<feature type="non-terminal residue" evidence="2">
    <location>
        <position position="92"/>
    </location>
</feature>
<dbReference type="EMBL" id="CAJPIN010005500">
    <property type="protein sequence ID" value="CAG2057487.1"/>
    <property type="molecule type" value="Genomic_DNA"/>
</dbReference>
<name>A0ABN7NT51_TIMPD</name>
<evidence type="ECO:0000313" key="2">
    <source>
        <dbReference type="EMBL" id="CAG2057487.1"/>
    </source>
</evidence>
<proteinExistence type="predicted"/>
<comment type="caution">
    <text evidence="2">The sequence shown here is derived from an EMBL/GenBank/DDBJ whole genome shotgun (WGS) entry which is preliminary data.</text>
</comment>
<sequence>MMGRSEFGSCSGELRFGQKKTGIISVSVLKDSQCSLILPDLAFSMSHIVLSLPSTFTTRFIPGLMSQGKRRAEGKNWVGERISSSNFDQQPK</sequence>
<gene>
    <name evidence="2" type="ORF">TPAB3V08_LOCUS4465</name>
</gene>
<keyword evidence="3" id="KW-1185">Reference proteome</keyword>
<organism evidence="2 3">
    <name type="scientific">Timema podura</name>
    <name type="common">Walking stick</name>
    <dbReference type="NCBI Taxonomy" id="61482"/>
    <lineage>
        <taxon>Eukaryota</taxon>
        <taxon>Metazoa</taxon>
        <taxon>Ecdysozoa</taxon>
        <taxon>Arthropoda</taxon>
        <taxon>Hexapoda</taxon>
        <taxon>Insecta</taxon>
        <taxon>Pterygota</taxon>
        <taxon>Neoptera</taxon>
        <taxon>Polyneoptera</taxon>
        <taxon>Phasmatodea</taxon>
        <taxon>Timematodea</taxon>
        <taxon>Timematoidea</taxon>
        <taxon>Timematidae</taxon>
        <taxon>Timema</taxon>
    </lineage>
</organism>
<feature type="compositionally biased region" description="Polar residues" evidence="1">
    <location>
        <begin position="82"/>
        <end position="92"/>
    </location>
</feature>
<feature type="region of interest" description="Disordered" evidence="1">
    <location>
        <begin position="69"/>
        <end position="92"/>
    </location>
</feature>
<evidence type="ECO:0000256" key="1">
    <source>
        <dbReference type="SAM" id="MobiDB-lite"/>
    </source>
</evidence>